<sequence>MATTVDNYQRVAEQLTFDNIPLIIATGINYAAGFGQYVYTIQLLLQDGKGPMPFWMHSFYLAHDSFMCYTFGQAAPKHDNHWFLTGTSTAMFAWSTLEIWVIHRAVTTDRNANFSSLFGPNPPLGKVLSYVFGLQVAMYAIVILGAEFMGEDSFMQWFCFTNIIMAIGPANEALVRTSRKGLSLGFSFLVVVGTIATFAPFGFWALTLPDIFAQPVYYAVGVVCFLYSVWGYWITAQLFK</sequence>
<reference evidence="1" key="1">
    <citation type="submission" date="2021-11" db="EMBL/GenBank/DDBJ databases">
        <title>Fusarium solani-melongenae Genome sequencing and assembly.</title>
        <authorList>
            <person name="Xie S."/>
            <person name="Huang L."/>
            <person name="Zhang X."/>
        </authorList>
    </citation>
    <scope>NUCLEOTIDE SEQUENCE</scope>
    <source>
        <strain evidence="1">CRI 24-3</strain>
    </source>
</reference>
<dbReference type="Proteomes" id="UP000830768">
    <property type="component" value="Chromosome 3"/>
</dbReference>
<evidence type="ECO:0000313" key="1">
    <source>
        <dbReference type="EMBL" id="UPK92938.1"/>
    </source>
</evidence>
<name>A0ACD3YVQ2_FUSSC</name>
<proteinExistence type="predicted"/>
<protein>
    <submittedName>
        <fullName evidence="1">Uncharacterized protein</fullName>
    </submittedName>
</protein>
<keyword evidence="2" id="KW-1185">Reference proteome</keyword>
<gene>
    <name evidence="1" type="ORF">LCI18_003873</name>
</gene>
<evidence type="ECO:0000313" key="2">
    <source>
        <dbReference type="Proteomes" id="UP000830768"/>
    </source>
</evidence>
<accession>A0ACD3YVQ2</accession>
<organism evidence="1 2">
    <name type="scientific">Fusarium solani subsp. cucurbitae</name>
    <name type="common">Neocosmosporum cucurbitae</name>
    <dbReference type="NCBI Taxonomy" id="2747967"/>
    <lineage>
        <taxon>Eukaryota</taxon>
        <taxon>Fungi</taxon>
        <taxon>Dikarya</taxon>
        <taxon>Ascomycota</taxon>
        <taxon>Pezizomycotina</taxon>
        <taxon>Sordariomycetes</taxon>
        <taxon>Hypocreomycetidae</taxon>
        <taxon>Hypocreales</taxon>
        <taxon>Nectriaceae</taxon>
        <taxon>Fusarium</taxon>
        <taxon>Fusarium solani species complex</taxon>
    </lineage>
</organism>
<dbReference type="EMBL" id="CP090032">
    <property type="protein sequence ID" value="UPK92938.1"/>
    <property type="molecule type" value="Genomic_DNA"/>
</dbReference>